<accession>A0A0A2M4Z9</accession>
<dbReference type="RefSeq" id="WP_020213442.1">
    <property type="nucleotide sequence ID" value="NZ_JRLX01000005.1"/>
</dbReference>
<evidence type="ECO:0000259" key="2">
    <source>
        <dbReference type="SMART" id="SM01204"/>
    </source>
</evidence>
<dbReference type="eggNOG" id="COG3287">
    <property type="taxonomic scope" value="Bacteria"/>
</dbReference>
<dbReference type="InterPro" id="IPR019494">
    <property type="entry name" value="FIST_C"/>
</dbReference>
<name>A0A0A2M4Z9_9FLAO</name>
<dbReference type="PANTHER" id="PTHR40252">
    <property type="entry name" value="BLR0328 PROTEIN"/>
    <property type="match status" value="1"/>
</dbReference>
<evidence type="ECO:0000313" key="4">
    <source>
        <dbReference type="Proteomes" id="UP000030152"/>
    </source>
</evidence>
<dbReference type="SMART" id="SM01204">
    <property type="entry name" value="FIST_C"/>
    <property type="match status" value="1"/>
</dbReference>
<keyword evidence="4" id="KW-1185">Reference proteome</keyword>
<protein>
    <submittedName>
        <fullName evidence="3">Histidine kinase</fullName>
    </submittedName>
</protein>
<dbReference type="PANTHER" id="PTHR40252:SF2">
    <property type="entry name" value="BLR0328 PROTEIN"/>
    <property type="match status" value="1"/>
</dbReference>
<dbReference type="GO" id="GO:0016301">
    <property type="term" value="F:kinase activity"/>
    <property type="evidence" value="ECO:0007669"/>
    <property type="project" value="UniProtKB-KW"/>
</dbReference>
<dbReference type="Pfam" id="PF10442">
    <property type="entry name" value="FIST_C"/>
    <property type="match status" value="1"/>
</dbReference>
<sequence>MKVVQAYKKKNSDWHYLAEKTLLTNPLVLVFANRLMLEDVSILNSVRHEFAYEHIVYASTAGEIFNVEVLENTVTVIAIEFEKSTFVVKADNIFNHNKNTRELGAALAAQMPAEGLKHLFVLSEGSFVSGTSLIKGLESILDENVAITGGLSGDDLRYEKTLTSYKEDPKEGEIVLIGFYGESLEITFASYGGWLAFGPERIITKSEGSTLYEIDGQSSLELYKKYLGDKAGDFARSALLYPLNVIAPGKTHAVVRAVVATDMENKAMIFADEVPQDSQVQLIMISPDRISQGAFTASTLAMQDRVTKPQLALVISCIGRKVVMNQRVEEEIELVREVIGEDTAISGFYSYGEIAPFHDTRSSELHNQTMTLTLISE</sequence>
<dbReference type="Pfam" id="PF08495">
    <property type="entry name" value="FIST"/>
    <property type="match status" value="1"/>
</dbReference>
<reference evidence="3 4" key="1">
    <citation type="submission" date="2013-09" db="EMBL/GenBank/DDBJ databases">
        <authorList>
            <person name="Zeng Z."/>
            <person name="Chen C."/>
        </authorList>
    </citation>
    <scope>NUCLEOTIDE SEQUENCE [LARGE SCALE GENOMIC DNA]</scope>
    <source>
        <strain evidence="3 4">WB 3.3-2</strain>
    </source>
</reference>
<dbReference type="InterPro" id="IPR013702">
    <property type="entry name" value="FIST_domain_N"/>
</dbReference>
<feature type="domain" description="FIST" evidence="1">
    <location>
        <begin position="25"/>
        <end position="218"/>
    </location>
</feature>
<evidence type="ECO:0000313" key="3">
    <source>
        <dbReference type="EMBL" id="KGO87359.1"/>
    </source>
</evidence>
<evidence type="ECO:0000259" key="1">
    <source>
        <dbReference type="SMART" id="SM00897"/>
    </source>
</evidence>
<dbReference type="SMART" id="SM00897">
    <property type="entry name" value="FIST"/>
    <property type="match status" value="1"/>
</dbReference>
<dbReference type="AlphaFoldDB" id="A0A0A2M4Z9"/>
<proteinExistence type="predicted"/>
<dbReference type="Proteomes" id="UP000030152">
    <property type="component" value="Unassembled WGS sequence"/>
</dbReference>
<keyword evidence="3" id="KW-0808">Transferase</keyword>
<keyword evidence="3" id="KW-0418">Kinase</keyword>
<comment type="caution">
    <text evidence="3">The sequence shown here is derived from an EMBL/GenBank/DDBJ whole genome shotgun (WGS) entry which is preliminary data.</text>
</comment>
<dbReference type="STRING" id="1121895.GCA_000378485_02279"/>
<dbReference type="OrthoDB" id="9770435at2"/>
<feature type="domain" description="FIST C-domain" evidence="2">
    <location>
        <begin position="219"/>
        <end position="357"/>
    </location>
</feature>
<gene>
    <name evidence="3" type="ORF">Q765_06760</name>
</gene>
<organism evidence="3 4">
    <name type="scientific">Flavobacterium rivuli WB 3.3-2 = DSM 21788</name>
    <dbReference type="NCBI Taxonomy" id="1121895"/>
    <lineage>
        <taxon>Bacteria</taxon>
        <taxon>Pseudomonadati</taxon>
        <taxon>Bacteroidota</taxon>
        <taxon>Flavobacteriia</taxon>
        <taxon>Flavobacteriales</taxon>
        <taxon>Flavobacteriaceae</taxon>
        <taxon>Flavobacterium</taxon>
    </lineage>
</organism>
<dbReference type="EMBL" id="JRLX01000005">
    <property type="protein sequence ID" value="KGO87359.1"/>
    <property type="molecule type" value="Genomic_DNA"/>
</dbReference>